<feature type="domain" description="Metallo-beta-lactamase" evidence="6">
    <location>
        <begin position="135"/>
        <end position="357"/>
    </location>
</feature>
<dbReference type="Gene3D" id="3.60.15.30">
    <property type="entry name" value="Metallo-beta-lactamase domain"/>
    <property type="match status" value="1"/>
</dbReference>
<dbReference type="GO" id="GO:0018741">
    <property type="term" value="F:linear primary-alkylsulfatase activity"/>
    <property type="evidence" value="ECO:0007669"/>
    <property type="project" value="InterPro"/>
</dbReference>
<organism evidence="7 8">
    <name type="scientific">Pseudodesulfovibrio aespoeensis (strain ATCC 700646 / DSM 10631 / Aspo-2)</name>
    <name type="common">Desulfovibrio aespoeensis</name>
    <dbReference type="NCBI Taxonomy" id="643562"/>
    <lineage>
        <taxon>Bacteria</taxon>
        <taxon>Pseudomonadati</taxon>
        <taxon>Thermodesulfobacteriota</taxon>
        <taxon>Desulfovibrionia</taxon>
        <taxon>Desulfovibrionales</taxon>
        <taxon>Desulfovibrionaceae</taxon>
    </lineage>
</organism>
<evidence type="ECO:0000313" key="8">
    <source>
        <dbReference type="Proteomes" id="UP000002191"/>
    </source>
</evidence>
<dbReference type="GO" id="GO:0046983">
    <property type="term" value="F:protein dimerization activity"/>
    <property type="evidence" value="ECO:0007669"/>
    <property type="project" value="InterPro"/>
</dbReference>
<dbReference type="Pfam" id="PF14864">
    <property type="entry name" value="Alkyl_sulf_C"/>
    <property type="match status" value="1"/>
</dbReference>
<feature type="chain" id="PRO_5003213986" evidence="5">
    <location>
        <begin position="30"/>
        <end position="663"/>
    </location>
</feature>
<dbReference type="EMBL" id="CP002431">
    <property type="protein sequence ID" value="ADU64149.1"/>
    <property type="molecule type" value="Genomic_DNA"/>
</dbReference>
<accession>E6VR65</accession>
<keyword evidence="2" id="KW-0378">Hydrolase</keyword>
<comment type="similarity">
    <text evidence="4">Belongs to the metallo-beta-lactamase superfamily. Type III sulfatase family.</text>
</comment>
<dbReference type="InterPro" id="IPR029229">
    <property type="entry name" value="Alkyl_sulf_C"/>
</dbReference>
<protein>
    <submittedName>
        <fullName evidence="7">Sterol-binding domain protein</fullName>
    </submittedName>
</protein>
<dbReference type="AlphaFoldDB" id="E6VR65"/>
<keyword evidence="3" id="KW-0862">Zinc</keyword>
<dbReference type="eggNOG" id="COG2015">
    <property type="taxonomic scope" value="Bacteria"/>
</dbReference>
<dbReference type="PANTHER" id="PTHR43223">
    <property type="entry name" value="ALKYL/ARYL-SULFATASE"/>
    <property type="match status" value="1"/>
</dbReference>
<evidence type="ECO:0000259" key="6">
    <source>
        <dbReference type="SMART" id="SM00849"/>
    </source>
</evidence>
<proteinExistence type="inferred from homology"/>
<reference evidence="7 8" key="2">
    <citation type="journal article" date="2014" name="Genome Announc.">
        <title>Complete Genome Sequence of the Subsurface, Mesophilic Sulfate-Reducing Bacterium Desulfovibrio aespoeensis Aspo-2.</title>
        <authorList>
            <person name="Pedersen K."/>
            <person name="Bengtsson A."/>
            <person name="Edlund J."/>
            <person name="Rabe L."/>
            <person name="Hazen T."/>
            <person name="Chakraborty R."/>
            <person name="Goodwin L."/>
            <person name="Shapiro N."/>
        </authorList>
    </citation>
    <scope>NUCLEOTIDE SEQUENCE [LARGE SCALE GENOMIC DNA]</scope>
    <source>
        <strain evidence="8">ATCC 700646 / DSM 10631 / Aspo-2</strain>
    </source>
</reference>
<dbReference type="HOGENOM" id="CLU_014655_1_0_7"/>
<dbReference type="SUPFAM" id="SSF55718">
    <property type="entry name" value="SCP-like"/>
    <property type="match status" value="1"/>
</dbReference>
<keyword evidence="1" id="KW-0479">Metal-binding</keyword>
<dbReference type="GO" id="GO:0046872">
    <property type="term" value="F:metal ion binding"/>
    <property type="evidence" value="ECO:0007669"/>
    <property type="project" value="UniProtKB-KW"/>
</dbReference>
<dbReference type="GO" id="GO:0018909">
    <property type="term" value="P:dodecyl sulfate metabolic process"/>
    <property type="evidence" value="ECO:0007669"/>
    <property type="project" value="InterPro"/>
</dbReference>
<dbReference type="InterPro" id="IPR044097">
    <property type="entry name" value="Bds1/SdsA1_MBL-fold"/>
</dbReference>
<name>E6VR65_PSEA9</name>
<dbReference type="PANTHER" id="PTHR43223:SF1">
    <property type="entry name" value="ALKYL_ARYL-SULFATASE BDS1"/>
    <property type="match status" value="1"/>
</dbReference>
<evidence type="ECO:0000256" key="4">
    <source>
        <dbReference type="ARBA" id="ARBA00033751"/>
    </source>
</evidence>
<dbReference type="KEGG" id="das:Daes_3157"/>
<reference evidence="8" key="1">
    <citation type="submission" date="2010-12" db="EMBL/GenBank/DDBJ databases">
        <title>Complete sequence of Desulfovibrio aespoeensis Aspo-2.</title>
        <authorList>
            <consortium name="US DOE Joint Genome Institute"/>
            <person name="Lucas S."/>
            <person name="Copeland A."/>
            <person name="Lapidus A."/>
            <person name="Cheng J.-F."/>
            <person name="Goodwin L."/>
            <person name="Pitluck S."/>
            <person name="Chertkov O."/>
            <person name="Misra M."/>
            <person name="Detter J.C."/>
            <person name="Han C."/>
            <person name="Tapia R."/>
            <person name="Land M."/>
            <person name="Hauser L."/>
            <person name="Kyrpides N."/>
            <person name="Ivanova N."/>
            <person name="Ovchinnikova G."/>
            <person name="Pedersen K."/>
            <person name="Jagevall S."/>
            <person name="Hazen T."/>
            <person name="Woyke T."/>
        </authorList>
    </citation>
    <scope>NUCLEOTIDE SEQUENCE [LARGE SCALE GENOMIC DNA]</scope>
    <source>
        <strain evidence="8">ATCC 700646 / DSM 10631 / Aspo-2</strain>
    </source>
</reference>
<dbReference type="InterPro" id="IPR036527">
    <property type="entry name" value="SCP2_sterol-bd_dom_sf"/>
</dbReference>
<dbReference type="InterPro" id="IPR052195">
    <property type="entry name" value="Bact_Alkyl/Aryl-Sulfatase"/>
</dbReference>
<feature type="signal peptide" evidence="5">
    <location>
        <begin position="1"/>
        <end position="29"/>
    </location>
</feature>
<dbReference type="Pfam" id="PF14863">
    <property type="entry name" value="Alkyl_sulf_dimr"/>
    <property type="match status" value="1"/>
</dbReference>
<dbReference type="SMART" id="SM00849">
    <property type="entry name" value="Lactamase_B"/>
    <property type="match status" value="1"/>
</dbReference>
<gene>
    <name evidence="7" type="ordered locus">Daes_3157</name>
</gene>
<evidence type="ECO:0000256" key="5">
    <source>
        <dbReference type="SAM" id="SignalP"/>
    </source>
</evidence>
<dbReference type="InterPro" id="IPR038536">
    <property type="entry name" value="Alkyl/aryl-sulf_dimr_sf"/>
</dbReference>
<keyword evidence="5" id="KW-0732">Signal</keyword>
<dbReference type="Gene3D" id="1.25.40.880">
    <property type="entry name" value="Alkyl sulfatase, dimerisation domain"/>
    <property type="match status" value="1"/>
</dbReference>
<dbReference type="Proteomes" id="UP000002191">
    <property type="component" value="Chromosome"/>
</dbReference>
<dbReference type="Gene3D" id="3.30.1050.10">
    <property type="entry name" value="SCP2 sterol-binding domain"/>
    <property type="match status" value="1"/>
</dbReference>
<keyword evidence="8" id="KW-1185">Reference proteome</keyword>
<dbReference type="SUPFAM" id="SSF56281">
    <property type="entry name" value="Metallo-hydrolase/oxidoreductase"/>
    <property type="match status" value="1"/>
</dbReference>
<dbReference type="InterPro" id="IPR036866">
    <property type="entry name" value="RibonucZ/Hydroxyglut_hydro"/>
</dbReference>
<sequence length="663" mass="72949" precursor="true">MHGKRVGWMALALVLGMALSLVRAGYATAEDMPPKPATEQTKRVNDSFFKAYDFADMQDFEDARRGFVAPLENQGVILNEAGQPVWDMTRYQFILNAEAAPATVNPGLWRQMRLVLTGGLFKVCDGLYQVRNADLSNLTVFEGATGIIVADPLVSVETARAALELYYKHRGRRPVVAVIYSHSHVDHYGGVKGVVSEEDVKSGKVQIIAPEGFLEAAVAENVFAGTVMARRASYMYGNLLPPSATGQVGAGLGTTTSSGRISLIAPTVTVTKTGQKMHIDGLDFEFMLAPGSEAPSEMHWYVEQFKAVTAAENCVHTLHNTYSLRGAKVRDPLLWSKYLDETIAMWGDRAQIMYGMHHWPVWGNDIVVANLKMGRDGYRFINDQTLRLANHGLTPEEIAEQIAFTGELGKHWAMRGYYGSMYHNVRATYVLHLGWFDGNPSRLHPLPPVDAAKKYVEFMGGADAVMDKARKSFAAGEYRWVAQVMNHVVFAEPDNVEARQLTADALEQLGYQSESGPWRNFYLTGAQELRYGVQKLPIPVGSSDTAQAMALDMFLDYLGTRIDSAKAGNRHIVLNMTFTDKGQTCLLELENGALSHRMNASATNADATVTISRAVLGKIALGKTTLPQETASGEVKITGDQTALADLLAMLDTYEFWFNLVTP</sequence>
<dbReference type="CDD" id="cd07710">
    <property type="entry name" value="arylsulfatase_Sdsa1-like_MBL-fold"/>
    <property type="match status" value="1"/>
</dbReference>
<evidence type="ECO:0000256" key="2">
    <source>
        <dbReference type="ARBA" id="ARBA00022801"/>
    </source>
</evidence>
<dbReference type="STRING" id="643562.Daes_3157"/>
<dbReference type="Pfam" id="PF00753">
    <property type="entry name" value="Lactamase_B"/>
    <property type="match status" value="1"/>
</dbReference>
<evidence type="ECO:0000256" key="3">
    <source>
        <dbReference type="ARBA" id="ARBA00022833"/>
    </source>
</evidence>
<dbReference type="FunFam" id="3.60.15.30:FF:000001">
    <property type="entry name" value="Alkyl/aryl-sulfatase BDS1"/>
    <property type="match status" value="1"/>
</dbReference>
<dbReference type="InterPro" id="IPR029228">
    <property type="entry name" value="Alkyl_sulf_dimr"/>
</dbReference>
<evidence type="ECO:0000256" key="1">
    <source>
        <dbReference type="ARBA" id="ARBA00022723"/>
    </source>
</evidence>
<evidence type="ECO:0000313" key="7">
    <source>
        <dbReference type="EMBL" id="ADU64149.1"/>
    </source>
</evidence>
<dbReference type="InterPro" id="IPR001279">
    <property type="entry name" value="Metallo-B-lactamas"/>
</dbReference>